<accession>A0A517ZMS2</accession>
<dbReference type="KEGG" id="sdyn:Mal52_22500"/>
<dbReference type="EMBL" id="CP036276">
    <property type="protein sequence ID" value="QDU43774.1"/>
    <property type="molecule type" value="Genomic_DNA"/>
</dbReference>
<evidence type="ECO:0000256" key="4">
    <source>
        <dbReference type="ARBA" id="ARBA00022692"/>
    </source>
</evidence>
<feature type="domain" description="Glycosyltransferase 2-like" evidence="8">
    <location>
        <begin position="28"/>
        <end position="187"/>
    </location>
</feature>
<evidence type="ECO:0000313" key="10">
    <source>
        <dbReference type="Proteomes" id="UP000319383"/>
    </source>
</evidence>
<evidence type="ECO:0000256" key="2">
    <source>
        <dbReference type="ARBA" id="ARBA00022676"/>
    </source>
</evidence>
<dbReference type="GO" id="GO:0005886">
    <property type="term" value="C:plasma membrane"/>
    <property type="evidence" value="ECO:0007669"/>
    <property type="project" value="TreeGrafter"/>
</dbReference>
<dbReference type="Pfam" id="PF00535">
    <property type="entry name" value="Glycos_transf_2"/>
    <property type="match status" value="1"/>
</dbReference>
<dbReference type="GO" id="GO:0009103">
    <property type="term" value="P:lipopolysaccharide biosynthetic process"/>
    <property type="evidence" value="ECO:0007669"/>
    <property type="project" value="UniProtKB-KW"/>
</dbReference>
<keyword evidence="5" id="KW-0448">Lipopolysaccharide biosynthesis</keyword>
<dbReference type="Gene3D" id="3.90.550.10">
    <property type="entry name" value="Spore Coat Polysaccharide Biosynthesis Protein SpsA, Chain A"/>
    <property type="match status" value="1"/>
</dbReference>
<evidence type="ECO:0000313" key="9">
    <source>
        <dbReference type="EMBL" id="QDU43774.1"/>
    </source>
</evidence>
<dbReference type="PANTHER" id="PTHR48090">
    <property type="entry name" value="UNDECAPRENYL-PHOSPHATE 4-DEOXY-4-FORMAMIDO-L-ARABINOSE TRANSFERASE-RELATED"/>
    <property type="match status" value="1"/>
</dbReference>
<organism evidence="9 10">
    <name type="scientific">Symmachiella dynata</name>
    <dbReference type="NCBI Taxonomy" id="2527995"/>
    <lineage>
        <taxon>Bacteria</taxon>
        <taxon>Pseudomonadati</taxon>
        <taxon>Planctomycetota</taxon>
        <taxon>Planctomycetia</taxon>
        <taxon>Planctomycetales</taxon>
        <taxon>Planctomycetaceae</taxon>
        <taxon>Symmachiella</taxon>
    </lineage>
</organism>
<dbReference type="CDD" id="cd04187">
    <property type="entry name" value="DPM1_like_bac"/>
    <property type="match status" value="1"/>
</dbReference>
<keyword evidence="2 9" id="KW-0328">Glycosyltransferase</keyword>
<keyword evidence="4" id="KW-0812">Transmembrane</keyword>
<dbReference type="InterPro" id="IPR001173">
    <property type="entry name" value="Glyco_trans_2-like"/>
</dbReference>
<dbReference type="RefSeq" id="WP_197534811.1">
    <property type="nucleotide sequence ID" value="NZ_CP036276.1"/>
</dbReference>
<dbReference type="AlphaFoldDB" id="A0A517ZMS2"/>
<evidence type="ECO:0000259" key="8">
    <source>
        <dbReference type="Pfam" id="PF00535"/>
    </source>
</evidence>
<evidence type="ECO:0000256" key="6">
    <source>
        <dbReference type="ARBA" id="ARBA00022989"/>
    </source>
</evidence>
<keyword evidence="1" id="KW-1003">Cell membrane</keyword>
<reference evidence="9 10" key="1">
    <citation type="submission" date="2019-02" db="EMBL/GenBank/DDBJ databases">
        <title>Deep-cultivation of Planctomycetes and their phenomic and genomic characterization uncovers novel biology.</title>
        <authorList>
            <person name="Wiegand S."/>
            <person name="Jogler M."/>
            <person name="Boedeker C."/>
            <person name="Pinto D."/>
            <person name="Vollmers J."/>
            <person name="Rivas-Marin E."/>
            <person name="Kohn T."/>
            <person name="Peeters S.H."/>
            <person name="Heuer A."/>
            <person name="Rast P."/>
            <person name="Oberbeckmann S."/>
            <person name="Bunk B."/>
            <person name="Jeske O."/>
            <person name="Meyerdierks A."/>
            <person name="Storesund J.E."/>
            <person name="Kallscheuer N."/>
            <person name="Luecker S."/>
            <person name="Lage O.M."/>
            <person name="Pohl T."/>
            <person name="Merkel B.J."/>
            <person name="Hornburger P."/>
            <person name="Mueller R.-W."/>
            <person name="Bruemmer F."/>
            <person name="Labrenz M."/>
            <person name="Spormann A.M."/>
            <person name="Op den Camp H."/>
            <person name="Overmann J."/>
            <person name="Amann R."/>
            <person name="Jetten M.S.M."/>
            <person name="Mascher T."/>
            <person name="Medema M.H."/>
            <person name="Devos D.P."/>
            <person name="Kaster A.-K."/>
            <person name="Ovreas L."/>
            <person name="Rohde M."/>
            <person name="Galperin M.Y."/>
            <person name="Jogler C."/>
        </authorList>
    </citation>
    <scope>NUCLEOTIDE SEQUENCE [LARGE SCALE GENOMIC DNA]</scope>
    <source>
        <strain evidence="9 10">Mal52</strain>
    </source>
</reference>
<dbReference type="EC" id="2.4.2.53" evidence="9"/>
<sequence length="260" mass="29419">MHDSSQTADIKRPFARATPLDAQMTAYSIVIPAYNEADNIEPLYAEIIAAMQEVEGTFEIVFVDDGSRDYTGSVLARLTAADPTVRVVRLETNCGKTAALHAGFTLSNGKWVIMMDADRQNDPRDIPRLVEAAATADMVCGRRMRRRDTLSKRFSSRLANAIRRAVLGDTLRDVNCGFKLFRRRCLKSVKLYRGMHRFLPVLFAIEGYRVVEVDVTDRPRVAGQSKYGFFNRLIGPFLDMLAVRWMRSARLSYHIKSCDD</sequence>
<dbReference type="GO" id="GO:0099621">
    <property type="term" value="F:undecaprenyl-phosphate 4-deoxy-4-formamido-L-arabinose transferase activity"/>
    <property type="evidence" value="ECO:0007669"/>
    <property type="project" value="UniProtKB-EC"/>
</dbReference>
<keyword evidence="7" id="KW-0472">Membrane</keyword>
<keyword evidence="10" id="KW-1185">Reference proteome</keyword>
<evidence type="ECO:0000256" key="5">
    <source>
        <dbReference type="ARBA" id="ARBA00022985"/>
    </source>
</evidence>
<keyword evidence="3 9" id="KW-0808">Transferase</keyword>
<dbReference type="PANTHER" id="PTHR48090:SF3">
    <property type="entry name" value="UNDECAPRENYL-PHOSPHATE 4-DEOXY-4-FORMAMIDO-L-ARABINOSE TRANSFERASE"/>
    <property type="match status" value="1"/>
</dbReference>
<dbReference type="Proteomes" id="UP000319383">
    <property type="component" value="Chromosome"/>
</dbReference>
<gene>
    <name evidence="9" type="primary">arnC_1</name>
    <name evidence="9" type="ORF">Mal52_22500</name>
</gene>
<protein>
    <submittedName>
        <fullName evidence="9">Undecaprenyl-phosphate 4-deoxy-4-formamido-L-arabinose transferase</fullName>
        <ecNumber evidence="9">2.4.2.53</ecNumber>
    </submittedName>
</protein>
<evidence type="ECO:0000256" key="7">
    <source>
        <dbReference type="ARBA" id="ARBA00023136"/>
    </source>
</evidence>
<dbReference type="InterPro" id="IPR029044">
    <property type="entry name" value="Nucleotide-diphossugar_trans"/>
</dbReference>
<dbReference type="InterPro" id="IPR050256">
    <property type="entry name" value="Glycosyltransferase_2"/>
</dbReference>
<evidence type="ECO:0000256" key="3">
    <source>
        <dbReference type="ARBA" id="ARBA00022679"/>
    </source>
</evidence>
<proteinExistence type="predicted"/>
<name>A0A517ZMS2_9PLAN</name>
<evidence type="ECO:0000256" key="1">
    <source>
        <dbReference type="ARBA" id="ARBA00022475"/>
    </source>
</evidence>
<dbReference type="SUPFAM" id="SSF53448">
    <property type="entry name" value="Nucleotide-diphospho-sugar transferases"/>
    <property type="match status" value="1"/>
</dbReference>
<keyword evidence="6" id="KW-1133">Transmembrane helix</keyword>